<dbReference type="Proteomes" id="UP000801492">
    <property type="component" value="Unassembled WGS sequence"/>
</dbReference>
<evidence type="ECO:0000313" key="1">
    <source>
        <dbReference type="EMBL" id="KAF2891226.1"/>
    </source>
</evidence>
<proteinExistence type="predicted"/>
<sequence>MKDRNIHGVGIVVSNKINNFVLGYAPINERAMTLILNAKPRALNIIALYAPTLDDEDEEIEDFYRKLKSCRRRQVKRLPKLSADQVTNFNDKAMRKLEPRFVELQVEDPEAIWQTLKQSLVTTLEELSQDDQITFRQPWLSVKTRHLIMERRTIKARGLDSSINRELCQSLNREVQTATRRDKNLYVKNIRSEIQNHAVNNNSKPVHEDPFYQSEI</sequence>
<evidence type="ECO:0000313" key="2">
    <source>
        <dbReference type="Proteomes" id="UP000801492"/>
    </source>
</evidence>
<name>A0A8K0GA08_IGNLU</name>
<organism evidence="1 2">
    <name type="scientific">Ignelater luminosus</name>
    <name type="common">Cucubano</name>
    <name type="synonym">Pyrophorus luminosus</name>
    <dbReference type="NCBI Taxonomy" id="2038154"/>
    <lineage>
        <taxon>Eukaryota</taxon>
        <taxon>Metazoa</taxon>
        <taxon>Ecdysozoa</taxon>
        <taxon>Arthropoda</taxon>
        <taxon>Hexapoda</taxon>
        <taxon>Insecta</taxon>
        <taxon>Pterygota</taxon>
        <taxon>Neoptera</taxon>
        <taxon>Endopterygota</taxon>
        <taxon>Coleoptera</taxon>
        <taxon>Polyphaga</taxon>
        <taxon>Elateriformia</taxon>
        <taxon>Elateroidea</taxon>
        <taxon>Elateridae</taxon>
        <taxon>Agrypninae</taxon>
        <taxon>Pyrophorini</taxon>
        <taxon>Ignelater</taxon>
    </lineage>
</organism>
<protein>
    <submittedName>
        <fullName evidence="1">Uncharacterized protein</fullName>
    </submittedName>
</protein>
<reference evidence="1" key="1">
    <citation type="submission" date="2019-08" db="EMBL/GenBank/DDBJ databases">
        <title>The genome of the North American firefly Photinus pyralis.</title>
        <authorList>
            <consortium name="Photinus pyralis genome working group"/>
            <person name="Fallon T.R."/>
            <person name="Sander Lower S.E."/>
            <person name="Weng J.-K."/>
        </authorList>
    </citation>
    <scope>NUCLEOTIDE SEQUENCE</scope>
    <source>
        <strain evidence="1">TRF0915ILg1</strain>
        <tissue evidence="1">Whole body</tissue>
    </source>
</reference>
<dbReference type="AlphaFoldDB" id="A0A8K0GA08"/>
<dbReference type="EMBL" id="VTPC01036379">
    <property type="protein sequence ID" value="KAF2891226.1"/>
    <property type="molecule type" value="Genomic_DNA"/>
</dbReference>
<gene>
    <name evidence="1" type="ORF">ILUMI_14947</name>
</gene>
<accession>A0A8K0GA08</accession>
<comment type="caution">
    <text evidence="1">The sequence shown here is derived from an EMBL/GenBank/DDBJ whole genome shotgun (WGS) entry which is preliminary data.</text>
</comment>
<keyword evidence="2" id="KW-1185">Reference proteome</keyword>
<dbReference type="OrthoDB" id="6776014at2759"/>